<dbReference type="GO" id="GO:0016779">
    <property type="term" value="F:nucleotidyltransferase activity"/>
    <property type="evidence" value="ECO:0007669"/>
    <property type="project" value="UniProtKB-KW"/>
</dbReference>
<evidence type="ECO:0000313" key="8">
    <source>
        <dbReference type="EMBL" id="QWV91964.1"/>
    </source>
</evidence>
<evidence type="ECO:0000313" key="9">
    <source>
        <dbReference type="Proteomes" id="UP000683557"/>
    </source>
</evidence>
<dbReference type="PIRSF" id="PIRSF002936">
    <property type="entry name" value="CysDAde_trans"/>
    <property type="match status" value="1"/>
</dbReference>
<dbReference type="Pfam" id="PF01507">
    <property type="entry name" value="PAPS_reduct"/>
    <property type="match status" value="1"/>
</dbReference>
<organism evidence="8 9">
    <name type="scientific">Geomonas oryzisoli</name>
    <dbReference type="NCBI Taxonomy" id="2847992"/>
    <lineage>
        <taxon>Bacteria</taxon>
        <taxon>Pseudomonadati</taxon>
        <taxon>Thermodesulfobacteriota</taxon>
        <taxon>Desulfuromonadia</taxon>
        <taxon>Geobacterales</taxon>
        <taxon>Geobacteraceae</taxon>
        <taxon>Geomonas</taxon>
    </lineage>
</organism>
<sequence>MDYLDALESKSICVIREAYQKFKGRTGMLWSVGKDSTTLLCLVRKAFFGKIPFPVIHIDTGYKFPEMYEFRDRLAKEWGFEVIVARNEEQLACGMGPDQGAKLDCCTELKTNALKQLIDREGFQAILLGIRRDEHGIRAKERYFSPRDSQFQWDYEHQPAELWDQYNSFLNDSEHYRVHPILHFTELDIWRYIQREKLPLVDLYLSRQGHRYRSIGCVPCCSPVASPAASIEEIIEELQLTTESERAGRAQDKENLYTMQKLRSLGYM</sequence>
<keyword evidence="9" id="KW-1185">Reference proteome</keyword>
<dbReference type="InterPro" id="IPR050128">
    <property type="entry name" value="Sulfate_adenylyltrnsfr_sub2"/>
</dbReference>
<dbReference type="InterPro" id="IPR011784">
    <property type="entry name" value="SO4_adenylTrfase_ssu"/>
</dbReference>
<evidence type="ECO:0000256" key="4">
    <source>
        <dbReference type="ARBA" id="ARBA00022741"/>
    </source>
</evidence>
<proteinExistence type="predicted"/>
<dbReference type="RefSeq" id="WP_216798790.1">
    <property type="nucleotide sequence ID" value="NZ_CP076723.1"/>
</dbReference>
<evidence type="ECO:0000259" key="7">
    <source>
        <dbReference type="Pfam" id="PF01507"/>
    </source>
</evidence>
<keyword evidence="5" id="KW-0067">ATP-binding</keyword>
<dbReference type="PANTHER" id="PTHR43196">
    <property type="entry name" value="SULFATE ADENYLYLTRANSFERASE SUBUNIT 2"/>
    <property type="match status" value="1"/>
</dbReference>
<evidence type="ECO:0000256" key="2">
    <source>
        <dbReference type="ARBA" id="ARBA00022679"/>
    </source>
</evidence>
<evidence type="ECO:0000256" key="3">
    <source>
        <dbReference type="ARBA" id="ARBA00022695"/>
    </source>
</evidence>
<dbReference type="Proteomes" id="UP000683557">
    <property type="component" value="Chromosome"/>
</dbReference>
<feature type="domain" description="Phosphoadenosine phosphosulphate reductase" evidence="7">
    <location>
        <begin position="28"/>
        <end position="223"/>
    </location>
</feature>
<evidence type="ECO:0000256" key="6">
    <source>
        <dbReference type="ARBA" id="ARBA00031812"/>
    </source>
</evidence>
<keyword evidence="4" id="KW-0547">Nucleotide-binding</keyword>
<evidence type="ECO:0000256" key="1">
    <source>
        <dbReference type="ARBA" id="ARBA00012391"/>
    </source>
</evidence>
<evidence type="ECO:0000256" key="5">
    <source>
        <dbReference type="ARBA" id="ARBA00022840"/>
    </source>
</evidence>
<dbReference type="InterPro" id="IPR002500">
    <property type="entry name" value="PAPS_reduct_dom"/>
</dbReference>
<protein>
    <recommendedName>
        <fullName evidence="1">sulfate adenylyltransferase</fullName>
        <ecNumber evidence="1">2.7.7.4</ecNumber>
    </recommendedName>
    <alternativeName>
        <fullName evidence="6">Sulfate adenylate transferase</fullName>
    </alternativeName>
</protein>
<dbReference type="PANTHER" id="PTHR43196:SF1">
    <property type="entry name" value="SULFATE ADENYLYLTRANSFERASE SUBUNIT 2"/>
    <property type="match status" value="1"/>
</dbReference>
<reference evidence="8 9" key="1">
    <citation type="submission" date="2021-06" db="EMBL/GenBank/DDBJ databases">
        <title>Gemonas diversity in paddy soil.</title>
        <authorList>
            <person name="Liu G."/>
        </authorList>
    </citation>
    <scope>NUCLEOTIDE SEQUENCE [LARGE SCALE GENOMIC DNA]</scope>
    <source>
        <strain evidence="8 9">RG10</strain>
    </source>
</reference>
<accession>A0ABX8J369</accession>
<dbReference type="NCBIfam" id="NF003587">
    <property type="entry name" value="PRK05253.1"/>
    <property type="match status" value="1"/>
</dbReference>
<name>A0ABX8J369_9BACT</name>
<dbReference type="EC" id="2.7.7.4" evidence="1"/>
<keyword evidence="3 8" id="KW-0548">Nucleotidyltransferase</keyword>
<keyword evidence="2" id="KW-0808">Transferase</keyword>
<gene>
    <name evidence="8" type="ORF">KP004_12085</name>
</gene>
<dbReference type="EMBL" id="CP076723">
    <property type="protein sequence ID" value="QWV91964.1"/>
    <property type="molecule type" value="Genomic_DNA"/>
</dbReference>